<dbReference type="AlphaFoldDB" id="A0A9P7F7V1"/>
<name>A0A9P7F7V1_9AGAM</name>
<sequence>LCKPTLEQLNKIMDRFVSEMIQPYSVSNIRTPRHEHKFPVDSVVNTEVSDSPASRKLEGLA</sequence>
<dbReference type="Proteomes" id="UP000823399">
    <property type="component" value="Unassembled WGS sequence"/>
</dbReference>
<evidence type="ECO:0000313" key="1">
    <source>
        <dbReference type="EMBL" id="KAG2108243.1"/>
    </source>
</evidence>
<dbReference type="GeneID" id="64692464"/>
<feature type="non-terminal residue" evidence="1">
    <location>
        <position position="1"/>
    </location>
</feature>
<organism evidence="1 2">
    <name type="scientific">Suillus discolor</name>
    <dbReference type="NCBI Taxonomy" id="1912936"/>
    <lineage>
        <taxon>Eukaryota</taxon>
        <taxon>Fungi</taxon>
        <taxon>Dikarya</taxon>
        <taxon>Basidiomycota</taxon>
        <taxon>Agaricomycotina</taxon>
        <taxon>Agaricomycetes</taxon>
        <taxon>Agaricomycetidae</taxon>
        <taxon>Boletales</taxon>
        <taxon>Suillineae</taxon>
        <taxon>Suillaceae</taxon>
        <taxon>Suillus</taxon>
    </lineage>
</organism>
<comment type="caution">
    <text evidence="1">The sequence shown here is derived from an EMBL/GenBank/DDBJ whole genome shotgun (WGS) entry which is preliminary data.</text>
</comment>
<gene>
    <name evidence="1" type="ORF">F5147DRAFT_538928</name>
</gene>
<accession>A0A9P7F7V1</accession>
<evidence type="ECO:0000313" key="2">
    <source>
        <dbReference type="Proteomes" id="UP000823399"/>
    </source>
</evidence>
<reference evidence="1" key="1">
    <citation type="journal article" date="2020" name="New Phytol.">
        <title>Comparative genomics reveals dynamic genome evolution in host specialist ectomycorrhizal fungi.</title>
        <authorList>
            <person name="Lofgren L.A."/>
            <person name="Nguyen N.H."/>
            <person name="Vilgalys R."/>
            <person name="Ruytinx J."/>
            <person name="Liao H.L."/>
            <person name="Branco S."/>
            <person name="Kuo A."/>
            <person name="LaButti K."/>
            <person name="Lipzen A."/>
            <person name="Andreopoulos W."/>
            <person name="Pangilinan J."/>
            <person name="Riley R."/>
            <person name="Hundley H."/>
            <person name="Na H."/>
            <person name="Barry K."/>
            <person name="Grigoriev I.V."/>
            <person name="Stajich J.E."/>
            <person name="Kennedy P.G."/>
        </authorList>
    </citation>
    <scope>NUCLEOTIDE SEQUENCE</scope>
    <source>
        <strain evidence="1">FC423</strain>
    </source>
</reference>
<protein>
    <submittedName>
        <fullName evidence="1">Uncharacterized protein</fullName>
    </submittedName>
</protein>
<dbReference type="EMBL" id="JABBWM010000028">
    <property type="protein sequence ID" value="KAG2108243.1"/>
    <property type="molecule type" value="Genomic_DNA"/>
</dbReference>
<feature type="non-terminal residue" evidence="1">
    <location>
        <position position="61"/>
    </location>
</feature>
<dbReference type="RefSeq" id="XP_041292762.1">
    <property type="nucleotide sequence ID" value="XM_041430205.1"/>
</dbReference>
<dbReference type="OrthoDB" id="3248986at2759"/>
<keyword evidence="2" id="KW-1185">Reference proteome</keyword>
<proteinExistence type="predicted"/>